<dbReference type="PRINTS" id="PR00628">
    <property type="entry name" value="INSULINRSI"/>
</dbReference>
<feature type="compositionally biased region" description="Polar residues" evidence="10">
    <location>
        <begin position="247"/>
        <end position="263"/>
    </location>
</feature>
<dbReference type="SMART" id="SM00233">
    <property type="entry name" value="PH"/>
    <property type="match status" value="1"/>
</dbReference>
<dbReference type="OrthoDB" id="946068at2759"/>
<dbReference type="GO" id="GO:0008286">
    <property type="term" value="P:insulin receptor signaling pathway"/>
    <property type="evidence" value="ECO:0007669"/>
    <property type="project" value="InterPro"/>
</dbReference>
<dbReference type="InterPro" id="IPR002404">
    <property type="entry name" value="IRS_PTB"/>
</dbReference>
<name>A0A6P7FQ72_DIAVI</name>
<keyword evidence="12" id="KW-0675">Receptor</keyword>
<feature type="compositionally biased region" description="Polar residues" evidence="10">
    <location>
        <begin position="929"/>
        <end position="944"/>
    </location>
</feature>
<feature type="compositionally biased region" description="Low complexity" evidence="10">
    <location>
        <begin position="833"/>
        <end position="863"/>
    </location>
</feature>
<keyword evidence="3" id="KW-0597">Phosphoprotein</keyword>
<dbReference type="InterPro" id="IPR039011">
    <property type="entry name" value="IRS"/>
</dbReference>
<dbReference type="GO" id="GO:0005886">
    <property type="term" value="C:plasma membrane"/>
    <property type="evidence" value="ECO:0007669"/>
    <property type="project" value="TreeGrafter"/>
</dbReference>
<keyword evidence="6" id="KW-0221">Differentiation</keyword>
<keyword evidence="7" id="KW-0896">Oogenesis</keyword>
<protein>
    <recommendedName>
        <fullName evidence="2">Insulin receptor substrate 1</fullName>
    </recommendedName>
    <alternativeName>
        <fullName evidence="8">Protein chico</fullName>
    </alternativeName>
</protein>
<feature type="compositionally biased region" description="Low complexity" evidence="10">
    <location>
        <begin position="1123"/>
        <end position="1150"/>
    </location>
</feature>
<dbReference type="GO" id="GO:0005829">
    <property type="term" value="C:cytosol"/>
    <property type="evidence" value="ECO:0007669"/>
    <property type="project" value="TreeGrafter"/>
</dbReference>
<evidence type="ECO:0000256" key="6">
    <source>
        <dbReference type="ARBA" id="ARBA00022782"/>
    </source>
</evidence>
<dbReference type="RefSeq" id="XP_028135100.1">
    <property type="nucleotide sequence ID" value="XM_028279299.1"/>
</dbReference>
<accession>A0A6P7FQ72</accession>
<evidence type="ECO:0000256" key="5">
    <source>
        <dbReference type="ARBA" id="ARBA00022737"/>
    </source>
</evidence>
<dbReference type="GO" id="GO:0043548">
    <property type="term" value="F:phosphatidylinositol 3-kinase binding"/>
    <property type="evidence" value="ECO:0007669"/>
    <property type="project" value="TreeGrafter"/>
</dbReference>
<dbReference type="InParanoid" id="A0A6P7FQ72"/>
<organism evidence="12">
    <name type="scientific">Diabrotica virgifera virgifera</name>
    <name type="common">western corn rootworm</name>
    <dbReference type="NCBI Taxonomy" id="50390"/>
    <lineage>
        <taxon>Eukaryota</taxon>
        <taxon>Metazoa</taxon>
        <taxon>Ecdysozoa</taxon>
        <taxon>Arthropoda</taxon>
        <taxon>Hexapoda</taxon>
        <taxon>Insecta</taxon>
        <taxon>Pterygota</taxon>
        <taxon>Neoptera</taxon>
        <taxon>Endopterygota</taxon>
        <taxon>Coleoptera</taxon>
        <taxon>Polyphaga</taxon>
        <taxon>Cucujiformia</taxon>
        <taxon>Chrysomeloidea</taxon>
        <taxon>Chrysomelidae</taxon>
        <taxon>Galerucinae</taxon>
        <taxon>Diabroticina</taxon>
        <taxon>Diabroticites</taxon>
        <taxon>Diabrotica</taxon>
    </lineage>
</organism>
<evidence type="ECO:0000313" key="12">
    <source>
        <dbReference type="RefSeq" id="XP_028135100.1"/>
    </source>
</evidence>
<dbReference type="SUPFAM" id="SSF50729">
    <property type="entry name" value="PH domain-like"/>
    <property type="match status" value="2"/>
</dbReference>
<keyword evidence="4" id="KW-0341">Growth regulation</keyword>
<dbReference type="InterPro" id="IPR011993">
    <property type="entry name" value="PH-like_dom_sf"/>
</dbReference>
<dbReference type="SMART" id="SM00310">
    <property type="entry name" value="PTBI"/>
    <property type="match status" value="1"/>
</dbReference>
<feature type="region of interest" description="Disordered" evidence="10">
    <location>
        <begin position="1054"/>
        <end position="1073"/>
    </location>
</feature>
<dbReference type="PROSITE" id="PS50003">
    <property type="entry name" value="PH_DOMAIN"/>
    <property type="match status" value="1"/>
</dbReference>
<dbReference type="Pfam" id="PF02174">
    <property type="entry name" value="IRS"/>
    <property type="match status" value="1"/>
</dbReference>
<feature type="compositionally biased region" description="Low complexity" evidence="10">
    <location>
        <begin position="1211"/>
        <end position="1220"/>
    </location>
</feature>
<feature type="compositionally biased region" description="Polar residues" evidence="10">
    <location>
        <begin position="1151"/>
        <end position="1160"/>
    </location>
</feature>
<dbReference type="Pfam" id="PF00169">
    <property type="entry name" value="PH"/>
    <property type="match status" value="1"/>
</dbReference>
<reference evidence="12" key="1">
    <citation type="submission" date="2025-08" db="UniProtKB">
        <authorList>
            <consortium name="RefSeq"/>
        </authorList>
    </citation>
    <scope>IDENTIFICATION</scope>
    <source>
        <tissue evidence="12">Whole insect</tissue>
    </source>
</reference>
<evidence type="ECO:0000256" key="8">
    <source>
        <dbReference type="ARBA" id="ARBA00033282"/>
    </source>
</evidence>
<feature type="compositionally biased region" description="Basic and acidic residues" evidence="10">
    <location>
        <begin position="227"/>
        <end position="246"/>
    </location>
</feature>
<feature type="region of interest" description="Disordered" evidence="10">
    <location>
        <begin position="394"/>
        <end position="422"/>
    </location>
</feature>
<comment type="function">
    <text evidence="9">Activates phosphatidylinositol 3-kinase when bound to the regulatory p85 subunit. May mediate the control of various cellular processes by insulin-like peptides. When phosphorylated by the insulin receptor binds specifically to various cellular proteins containing SH2 domains. Involved in control of cell proliferation, cell size, and body and organ growth throughout development. Also has a role in a signaling pathway controlling the physiological response required to endure periods of low nutrient conditions. Insulin/insulin-like growth factor (IGF) signaling pathway has a role in regulating aging and is necessary in the ovary for vitellogenic maturation.</text>
</comment>
<evidence type="ECO:0000256" key="7">
    <source>
        <dbReference type="ARBA" id="ARBA00022943"/>
    </source>
</evidence>
<feature type="domain" description="PH" evidence="11">
    <location>
        <begin position="14"/>
        <end position="115"/>
    </location>
</feature>
<sequence>MSLKSIGPQRGGGEVLRSGLFKKLKTSRKKWFVLRAETSECSARLEYYDSEKKFNSGQPPKRSIPLKTCFNINKRQDIKHKHVIALYTKDDCFCVVLDTEEELETWLKALLSLQHGEDPTDGEAPRPTYEHVWQVVILNRGLGTGRTGNYRLCLTYKTLCLYKKDRDSSVTLNLSNIRSCGTLKNYFFLEIGRSSQLGAGELWMESEDNTIAQNIHTTVYHAMTHQRQHDKQNEKQNEPKPEEMRVRSSSATESSKPTNNSYRKQVVSGVPKTTTAPSVFSTQSGGVGSPGTTISHQRTQSLPLTDHPPPAAVAPLSTTSTTTTISSTITDNSFHPSSRVPITTTTTFNVNKGRSNQATKCRERCDSMPSRPRTTSEGNHQLTSWRPYLAPYRSHGRDISHSPPSGSPISPPSVGCSTDSAGSSYSLTDEADMYGECPDLGRYNSIPLTPDEAIVEEDCSEGQCGMYDSYVPMTLQSTDDGYVDMVPRYRHEIHSPTASVSSVVSGTPSTDIRFSDYPLDKVASYLTSEEDGTRTARAYSCGSKPETLKGKKHAEISADSARVRAFSVGSKTKKGPSRILSHQHHASLKSISAPILSNSRSHSSHSSNDPMDDLMEMDFSKASNNNHSGMDSGNRTITTNNGYVEMKPGVEIAPSHNSDVSPYVDMSGASSYMDMSGSSPSSRHEDECSSFVDINRQYRLPANNNYVDMDAGRKNRTKPSTSPAWTSDYCDMSGGMNHSRRSERGSSFSSQLSTSSSPRNNDYLSMNFSPQDNPKTPEGYVDMSLGKRHQRQGSLDGNQVNGGGNDDYLNMSIGPKKKVTKNQMVMSSPISIHPTTTSQATKHSSSPISISSLLSRKSSTGTSPKMHLPISSWTSSLPRNRARKDSKDSSSSSVTTPSSSSIIFPMSPSSPLKVIKPETPPLNPKPSASVLNSLYKTGTRQPSSDDYAVMGFDSGRNERDKENSDYVNYSAAVSNKIDSNPKKGSLFSTTSDYACMQSSSDYALMQPSSDYALMQPSTTTAEVTDRRESLDTSPLIGHLSLIGIKESQSMCFQPIKEDSGSSPVNKGGRKIDDSSDYMELSLSASSSECVSPAAKISRPNSVNSESAAKSNFLSRGNSDKSRPPSVSSDTSRSATSRPSSTSSELWSSSSTLVNSRPESVNSDRIEGNWTNNPSQKDAKPEEKTENKLHYASLDLITQDEESRSPRNTKGSQSSEEASSSVQGEPTFVYAEIDFVASEGLKQNSNSNQSLGNNNTKVKN</sequence>
<dbReference type="PANTHER" id="PTHR10614">
    <property type="entry name" value="INSULIN RECEPTOR SUBSTRATE"/>
    <property type="match status" value="1"/>
</dbReference>
<feature type="region of interest" description="Disordered" evidence="10">
    <location>
        <begin position="592"/>
        <end position="615"/>
    </location>
</feature>
<dbReference type="InterPro" id="IPR001849">
    <property type="entry name" value="PH_domain"/>
</dbReference>
<evidence type="ECO:0000256" key="9">
    <source>
        <dbReference type="ARBA" id="ARBA00046145"/>
    </source>
</evidence>
<feature type="compositionally biased region" description="Low complexity" evidence="10">
    <location>
        <begin position="1239"/>
        <end position="1259"/>
    </location>
</feature>
<dbReference type="AlphaFoldDB" id="A0A6P7FQ72"/>
<feature type="region of interest" description="Disordered" evidence="10">
    <location>
        <begin position="833"/>
        <end position="963"/>
    </location>
</feature>
<feature type="region of interest" description="Disordered" evidence="10">
    <location>
        <begin position="705"/>
        <end position="813"/>
    </location>
</feature>
<dbReference type="KEGG" id="dvv:114330008"/>
<feature type="compositionally biased region" description="Low complexity" evidence="10">
    <location>
        <begin position="745"/>
        <end position="757"/>
    </location>
</feature>
<feature type="compositionally biased region" description="Polar residues" evidence="10">
    <location>
        <begin position="758"/>
        <end position="774"/>
    </location>
</feature>
<proteinExistence type="predicted"/>
<feature type="compositionally biased region" description="Basic and acidic residues" evidence="10">
    <location>
        <begin position="1176"/>
        <end position="1188"/>
    </location>
</feature>
<evidence type="ECO:0000256" key="3">
    <source>
        <dbReference type="ARBA" id="ARBA00022553"/>
    </source>
</evidence>
<feature type="compositionally biased region" description="Polar residues" evidence="10">
    <location>
        <begin position="271"/>
        <end position="303"/>
    </location>
</feature>
<dbReference type="CDD" id="cd01257">
    <property type="entry name" value="PH_IRS"/>
    <property type="match status" value="1"/>
</dbReference>
<feature type="region of interest" description="Disordered" evidence="10">
    <location>
        <begin position="1238"/>
        <end position="1259"/>
    </location>
</feature>
<dbReference type="GO" id="GO:0005158">
    <property type="term" value="F:insulin receptor binding"/>
    <property type="evidence" value="ECO:0007669"/>
    <property type="project" value="InterPro"/>
</dbReference>
<dbReference type="Gene3D" id="2.30.29.30">
    <property type="entry name" value="Pleckstrin-homology domain (PH domain)/Phosphotyrosine-binding domain (PTB)"/>
    <property type="match status" value="2"/>
</dbReference>
<dbReference type="SMART" id="SM01244">
    <property type="entry name" value="IRS"/>
    <property type="match status" value="1"/>
</dbReference>
<dbReference type="FunCoup" id="A0A6P7FQ72">
    <property type="interactions" value="283"/>
</dbReference>
<evidence type="ECO:0000256" key="2">
    <source>
        <dbReference type="ARBA" id="ARBA00015710"/>
    </source>
</evidence>
<evidence type="ECO:0000259" key="11">
    <source>
        <dbReference type="PROSITE" id="PS50003"/>
    </source>
</evidence>
<evidence type="ECO:0000256" key="1">
    <source>
        <dbReference type="ARBA" id="ARBA00011440"/>
    </source>
</evidence>
<comment type="subunit">
    <text evidence="1">Bindings to phosphatidylinositol 3-kinase and SHP2.</text>
</comment>
<gene>
    <name evidence="12" type="primary">LOC114330008</name>
</gene>
<feature type="compositionally biased region" description="Low complexity" evidence="10">
    <location>
        <begin position="889"/>
        <end position="911"/>
    </location>
</feature>
<feature type="region of interest" description="Disordered" evidence="10">
    <location>
        <begin position="1088"/>
        <end position="1225"/>
    </location>
</feature>
<feature type="compositionally biased region" description="Low complexity" evidence="10">
    <location>
        <begin position="597"/>
        <end position="608"/>
    </location>
</feature>
<dbReference type="PANTHER" id="PTHR10614:SF13">
    <property type="entry name" value="INSULIN RECEPTOR SUBSTRATE 1"/>
    <property type="match status" value="1"/>
</dbReference>
<evidence type="ECO:0000256" key="4">
    <source>
        <dbReference type="ARBA" id="ARBA00022604"/>
    </source>
</evidence>
<feature type="compositionally biased region" description="Polar residues" evidence="10">
    <location>
        <begin position="1098"/>
        <end position="1116"/>
    </location>
</feature>
<dbReference type="GO" id="GO:0048477">
    <property type="term" value="P:oogenesis"/>
    <property type="evidence" value="ECO:0007669"/>
    <property type="project" value="UniProtKB-KW"/>
</dbReference>
<feature type="region of interest" description="Disordered" evidence="10">
    <location>
        <begin position="223"/>
        <end position="306"/>
    </location>
</feature>
<evidence type="ECO:0000256" key="10">
    <source>
        <dbReference type="SAM" id="MobiDB-lite"/>
    </source>
</evidence>
<feature type="region of interest" description="Disordered" evidence="10">
    <location>
        <begin position="359"/>
        <end position="380"/>
    </location>
</feature>
<keyword evidence="5" id="KW-0677">Repeat</keyword>